<name>A0AAE1NFZ6_9EUCA</name>
<evidence type="ECO:0000256" key="1">
    <source>
        <dbReference type="SAM" id="MobiDB-lite"/>
    </source>
</evidence>
<keyword evidence="3" id="KW-1185">Reference proteome</keyword>
<gene>
    <name evidence="2" type="ORF">Pmani_038916</name>
</gene>
<dbReference type="Proteomes" id="UP001292094">
    <property type="component" value="Unassembled WGS sequence"/>
</dbReference>
<protein>
    <submittedName>
        <fullName evidence="2">Uncharacterized protein</fullName>
    </submittedName>
</protein>
<sequence length="160" mass="16953">MAAGPPLPMSRTRSVPVVDKGSSGEWEDDVEGENTGGRDSGVVVGASDQASFASDARSSLLGDLPSGLAISELPSEEVPEEGRGVVQGEDPNKRETIGRHYYPEGGWGWVVAVMALMVQIVAHGLHQAGGVMLLHTLAKFPESSLLAASKLHVLFYLQCW</sequence>
<organism evidence="2 3">
    <name type="scientific">Petrolisthes manimaculis</name>
    <dbReference type="NCBI Taxonomy" id="1843537"/>
    <lineage>
        <taxon>Eukaryota</taxon>
        <taxon>Metazoa</taxon>
        <taxon>Ecdysozoa</taxon>
        <taxon>Arthropoda</taxon>
        <taxon>Crustacea</taxon>
        <taxon>Multicrustacea</taxon>
        <taxon>Malacostraca</taxon>
        <taxon>Eumalacostraca</taxon>
        <taxon>Eucarida</taxon>
        <taxon>Decapoda</taxon>
        <taxon>Pleocyemata</taxon>
        <taxon>Anomura</taxon>
        <taxon>Galatheoidea</taxon>
        <taxon>Porcellanidae</taxon>
        <taxon>Petrolisthes</taxon>
    </lineage>
</organism>
<reference evidence="2" key="1">
    <citation type="submission" date="2023-11" db="EMBL/GenBank/DDBJ databases">
        <title>Genome assemblies of two species of porcelain crab, Petrolisthes cinctipes and Petrolisthes manimaculis (Anomura: Porcellanidae).</title>
        <authorList>
            <person name="Angst P."/>
        </authorList>
    </citation>
    <scope>NUCLEOTIDE SEQUENCE</scope>
    <source>
        <strain evidence="2">PB745_02</strain>
        <tissue evidence="2">Gill</tissue>
    </source>
</reference>
<proteinExistence type="predicted"/>
<dbReference type="AlphaFoldDB" id="A0AAE1NFZ6"/>
<accession>A0AAE1NFZ6</accession>
<comment type="caution">
    <text evidence="2">The sequence shown here is derived from an EMBL/GenBank/DDBJ whole genome shotgun (WGS) entry which is preliminary data.</text>
</comment>
<feature type="region of interest" description="Disordered" evidence="1">
    <location>
        <begin position="1"/>
        <end position="41"/>
    </location>
</feature>
<dbReference type="EMBL" id="JAWZYT010006516">
    <property type="protein sequence ID" value="KAK4288031.1"/>
    <property type="molecule type" value="Genomic_DNA"/>
</dbReference>
<evidence type="ECO:0000313" key="3">
    <source>
        <dbReference type="Proteomes" id="UP001292094"/>
    </source>
</evidence>
<evidence type="ECO:0000313" key="2">
    <source>
        <dbReference type="EMBL" id="KAK4288031.1"/>
    </source>
</evidence>